<dbReference type="InterPro" id="IPR001660">
    <property type="entry name" value="SAM"/>
</dbReference>
<evidence type="ECO:0000313" key="12">
    <source>
        <dbReference type="Proteomes" id="UP001479436"/>
    </source>
</evidence>
<evidence type="ECO:0000256" key="4">
    <source>
        <dbReference type="ARBA" id="ARBA00022490"/>
    </source>
</evidence>
<comment type="function">
    <text evidence="8">RNA-binding protein involved in post-transcriptional regulation through transcript degradation.</text>
</comment>
<dbReference type="InterPro" id="IPR037635">
    <property type="entry name" value="VTS1_SAM"/>
</dbReference>
<feature type="compositionally biased region" description="Polar residues" evidence="9">
    <location>
        <begin position="214"/>
        <end position="224"/>
    </location>
</feature>
<dbReference type="EMBL" id="JASJQH010000453">
    <property type="protein sequence ID" value="KAK9764306.1"/>
    <property type="molecule type" value="Genomic_DNA"/>
</dbReference>
<dbReference type="PANTHER" id="PTHR12515">
    <property type="entry name" value="STERILE ALPHA MOTIF DOMAIN CONTAINING PROTEIN 4-RELATED"/>
    <property type="match status" value="1"/>
</dbReference>
<evidence type="ECO:0000256" key="6">
    <source>
        <dbReference type="ARBA" id="ARBA00024046"/>
    </source>
</evidence>
<feature type="domain" description="SAM" evidence="10">
    <location>
        <begin position="504"/>
        <end position="562"/>
    </location>
</feature>
<keyword evidence="5" id="KW-0694">RNA-binding</keyword>
<dbReference type="Pfam" id="PF25479">
    <property type="entry name" value="Vts1"/>
    <property type="match status" value="1"/>
</dbReference>
<evidence type="ECO:0000256" key="1">
    <source>
        <dbReference type="ARBA" id="ARBA00004201"/>
    </source>
</evidence>
<evidence type="ECO:0000256" key="7">
    <source>
        <dbReference type="ARBA" id="ARBA00024136"/>
    </source>
</evidence>
<dbReference type="PROSITE" id="PS50105">
    <property type="entry name" value="SAM_DOMAIN"/>
    <property type="match status" value="1"/>
</dbReference>
<evidence type="ECO:0000256" key="2">
    <source>
        <dbReference type="ARBA" id="ARBA00004514"/>
    </source>
</evidence>
<dbReference type="InterPro" id="IPR050897">
    <property type="entry name" value="SMAUG/VTS1_RNA-bind"/>
</dbReference>
<keyword evidence="11" id="KW-0238">DNA-binding</keyword>
<dbReference type="CDD" id="cd09556">
    <property type="entry name" value="SAM_VTS1_fungal"/>
    <property type="match status" value="1"/>
</dbReference>
<feature type="compositionally biased region" description="Polar residues" evidence="9">
    <location>
        <begin position="409"/>
        <end position="426"/>
    </location>
</feature>
<dbReference type="PANTHER" id="PTHR12515:SF5">
    <property type="entry name" value="PROTEIN SMAUG"/>
    <property type="match status" value="1"/>
</dbReference>
<dbReference type="Gene3D" id="1.10.150.50">
    <property type="entry name" value="Transcription Factor, Ets-1"/>
    <property type="match status" value="1"/>
</dbReference>
<accession>A0ABR2WSA4</accession>
<comment type="subcellular location">
    <subcellularLocation>
        <location evidence="1">Cytoplasm</location>
        <location evidence="1">P-body</location>
    </subcellularLocation>
    <subcellularLocation>
        <location evidence="2">Cytoplasm</location>
        <location evidence="2">Cytosol</location>
    </subcellularLocation>
</comment>
<dbReference type="InterPro" id="IPR057327">
    <property type="entry name" value="Vts1_dom"/>
</dbReference>
<reference evidence="11 12" key="1">
    <citation type="submission" date="2023-04" db="EMBL/GenBank/DDBJ databases">
        <title>Genome of Basidiobolus ranarum AG-B5.</title>
        <authorList>
            <person name="Stajich J.E."/>
            <person name="Carter-House D."/>
            <person name="Gryganskyi A."/>
        </authorList>
    </citation>
    <scope>NUCLEOTIDE SEQUENCE [LARGE SCALE GENOMIC DNA]</scope>
    <source>
        <strain evidence="11 12">AG-B5</strain>
    </source>
</reference>
<evidence type="ECO:0000256" key="8">
    <source>
        <dbReference type="ARBA" id="ARBA00054767"/>
    </source>
</evidence>
<comment type="similarity">
    <text evidence="3">Belongs to the VTS1 family.</text>
</comment>
<name>A0ABR2WSA4_9FUNG</name>
<evidence type="ECO:0000313" key="11">
    <source>
        <dbReference type="EMBL" id="KAK9764306.1"/>
    </source>
</evidence>
<comment type="subunit">
    <text evidence="6">Monomer. Binds to RNA.</text>
</comment>
<sequence length="565" mass="63311">MAAQQTTFESLSFRQGRPIDPQQVSNSSFRPLSAIFPPFGFKEPQDPWIEEQNLYEKTLEEMSSANFVQSFKEELNTIQKWYITLSDVEKTAAMYSLLQFSTPVQVRFFVVVLLQLSNKEPTRPALSPDTVEKVEETLKRSPISNVQDKSTISILQQDARNISVGSGIINRSSRRLYNRYSMPVSVPEEAAAFFKSLGQQEDKPTGGSALLNPLETQPQHSNNSQYFPVRPVSHAEAETDPVFTITNAAFRNFVSSNNTSRAVDRRESERPRSFCGIDALGGSRSIAGSFKERPRSTMSEYSSLSTSTWGISTSPSASSWGEYAKAIERPKSAADVDSNGLGLFQWRLANSNKERYENKFERGTCTNSTGLTINVPDVYSSPGANRAPGSAIGRSVYESDIRSPPYSNGLQSPIQSPMFPPNNNSYPGSRPTSPTPPGLFSTNWGRDGMKRHMPQGLHNKQYASMTDNFNDEDYRSDRVSRLNNQRNLAKDNKIQDGVDLELLNDIPAWLRSLRLHKYTPLFEGMKWQDIVRMNDDQLSQKGVAALGARRKMLKVFETILKETGL</sequence>
<feature type="region of interest" description="Disordered" evidence="9">
    <location>
        <begin position="409"/>
        <end position="439"/>
    </location>
</feature>
<protein>
    <recommendedName>
        <fullName evidence="7">RNA-binding protein VTS1</fullName>
    </recommendedName>
</protein>
<gene>
    <name evidence="11" type="primary">VTS1_1</name>
    <name evidence="11" type="ORF">K7432_008296</name>
</gene>
<evidence type="ECO:0000256" key="9">
    <source>
        <dbReference type="SAM" id="MobiDB-lite"/>
    </source>
</evidence>
<keyword evidence="12" id="KW-1185">Reference proteome</keyword>
<evidence type="ECO:0000256" key="3">
    <source>
        <dbReference type="ARBA" id="ARBA00007325"/>
    </source>
</evidence>
<dbReference type="InterPro" id="IPR013761">
    <property type="entry name" value="SAM/pointed_sf"/>
</dbReference>
<dbReference type="SUPFAM" id="SSF47769">
    <property type="entry name" value="SAM/Pointed domain"/>
    <property type="match status" value="1"/>
</dbReference>
<organism evidence="11 12">
    <name type="scientific">Basidiobolus ranarum</name>
    <dbReference type="NCBI Taxonomy" id="34480"/>
    <lineage>
        <taxon>Eukaryota</taxon>
        <taxon>Fungi</taxon>
        <taxon>Fungi incertae sedis</taxon>
        <taxon>Zoopagomycota</taxon>
        <taxon>Entomophthoromycotina</taxon>
        <taxon>Basidiobolomycetes</taxon>
        <taxon>Basidiobolales</taxon>
        <taxon>Basidiobolaceae</taxon>
        <taxon>Basidiobolus</taxon>
    </lineage>
</organism>
<evidence type="ECO:0000259" key="10">
    <source>
        <dbReference type="PROSITE" id="PS50105"/>
    </source>
</evidence>
<dbReference type="GO" id="GO:0003677">
    <property type="term" value="F:DNA binding"/>
    <property type="evidence" value="ECO:0007669"/>
    <property type="project" value="UniProtKB-KW"/>
</dbReference>
<proteinExistence type="inferred from homology"/>
<feature type="region of interest" description="Disordered" evidence="9">
    <location>
        <begin position="198"/>
        <end position="224"/>
    </location>
</feature>
<keyword evidence="4" id="KW-0963">Cytoplasm</keyword>
<dbReference type="Pfam" id="PF07647">
    <property type="entry name" value="SAM_2"/>
    <property type="match status" value="1"/>
</dbReference>
<dbReference type="SMART" id="SM00454">
    <property type="entry name" value="SAM"/>
    <property type="match status" value="1"/>
</dbReference>
<comment type="caution">
    <text evidence="11">The sequence shown here is derived from an EMBL/GenBank/DDBJ whole genome shotgun (WGS) entry which is preliminary data.</text>
</comment>
<dbReference type="Proteomes" id="UP001479436">
    <property type="component" value="Unassembled WGS sequence"/>
</dbReference>
<evidence type="ECO:0000256" key="5">
    <source>
        <dbReference type="ARBA" id="ARBA00022884"/>
    </source>
</evidence>